<dbReference type="Proteomes" id="UP001212602">
    <property type="component" value="Unassembled WGS sequence"/>
</dbReference>
<dbReference type="AlphaFoldDB" id="A0AAE3NCT9"/>
<dbReference type="RefSeq" id="WP_271429682.1">
    <property type="nucleotide sequence ID" value="NZ_JAQIPB010000010.1"/>
</dbReference>
<name>A0AAE3NCT9_9BURK</name>
<evidence type="ECO:0000313" key="2">
    <source>
        <dbReference type="EMBL" id="MDA7418466.1"/>
    </source>
</evidence>
<dbReference type="EMBL" id="JAQIPB010000010">
    <property type="protein sequence ID" value="MDA7418466.1"/>
    <property type="molecule type" value="Genomic_DNA"/>
</dbReference>
<keyword evidence="1" id="KW-1133">Transmembrane helix</keyword>
<protein>
    <submittedName>
        <fullName evidence="2">AzlD domain-containing protein</fullName>
    </submittedName>
</protein>
<feature type="transmembrane region" description="Helical" evidence="1">
    <location>
        <begin position="47"/>
        <end position="67"/>
    </location>
</feature>
<comment type="caution">
    <text evidence="2">The sequence shown here is derived from an EMBL/GenBank/DDBJ whole genome shotgun (WGS) entry which is preliminary data.</text>
</comment>
<proteinExistence type="predicted"/>
<keyword evidence="1" id="KW-0472">Membrane</keyword>
<keyword evidence="3" id="KW-1185">Reference proteome</keyword>
<keyword evidence="1" id="KW-0812">Transmembrane</keyword>
<feature type="transmembrane region" description="Helical" evidence="1">
    <location>
        <begin position="12"/>
        <end position="35"/>
    </location>
</feature>
<reference evidence="2" key="1">
    <citation type="submission" date="2023-01" db="EMBL/GenBank/DDBJ databases">
        <title>Xenophilus mangrovi sp. nov., isolated from soil of Mangrove nature reserve.</title>
        <authorList>
            <person name="Xu S."/>
            <person name="Liu Z."/>
            <person name="Xu Y."/>
        </authorList>
    </citation>
    <scope>NUCLEOTIDE SEQUENCE</scope>
    <source>
        <strain evidence="2">YW8</strain>
    </source>
</reference>
<evidence type="ECO:0000256" key="1">
    <source>
        <dbReference type="SAM" id="Phobius"/>
    </source>
</evidence>
<dbReference type="InterPro" id="IPR008407">
    <property type="entry name" value="Brnchd-chn_aa_trnsp_AzlD"/>
</dbReference>
<dbReference type="Pfam" id="PF05437">
    <property type="entry name" value="AzlD"/>
    <property type="match status" value="1"/>
</dbReference>
<organism evidence="2 3">
    <name type="scientific">Xenophilus arseniciresistens</name>
    <dbReference type="NCBI Taxonomy" id="1283306"/>
    <lineage>
        <taxon>Bacteria</taxon>
        <taxon>Pseudomonadati</taxon>
        <taxon>Pseudomonadota</taxon>
        <taxon>Betaproteobacteria</taxon>
        <taxon>Burkholderiales</taxon>
        <taxon>Comamonadaceae</taxon>
        <taxon>Xenophilus</taxon>
    </lineage>
</organism>
<gene>
    <name evidence="2" type="ORF">PGB34_19015</name>
</gene>
<evidence type="ECO:0000313" key="3">
    <source>
        <dbReference type="Proteomes" id="UP001212602"/>
    </source>
</evidence>
<sequence>MNSGAIAGMTDLWTLAVIAGLAVVTVLTRCFFFIMDRPWGLPDWAHRALHYAPAAALAAVIAPEIVMSNGQLISTWQDARLYAAAIGAAWYFWRGGVLGTMLVGMAVYLPLHMGLGW</sequence>
<accession>A0AAE3NCT9</accession>
<feature type="transmembrane region" description="Helical" evidence="1">
    <location>
        <begin position="88"/>
        <end position="111"/>
    </location>
</feature>